<evidence type="ECO:0000313" key="4">
    <source>
        <dbReference type="EMBL" id="QQD19196.1"/>
    </source>
</evidence>
<keyword evidence="3" id="KW-0479">Metal-binding</keyword>
<dbReference type="PRINTS" id="PR00359">
    <property type="entry name" value="BP450"/>
</dbReference>
<dbReference type="PANTHER" id="PTHR46696">
    <property type="entry name" value="P450, PUTATIVE (EUROFUNG)-RELATED"/>
    <property type="match status" value="1"/>
</dbReference>
<dbReference type="PROSITE" id="PS00086">
    <property type="entry name" value="CYTOCHROME_P450"/>
    <property type="match status" value="1"/>
</dbReference>
<dbReference type="Pfam" id="PF00067">
    <property type="entry name" value="p450"/>
    <property type="match status" value="1"/>
</dbReference>
<evidence type="ECO:0000256" key="2">
    <source>
        <dbReference type="ARBA" id="ARBA00010617"/>
    </source>
</evidence>
<dbReference type="GO" id="GO:0005506">
    <property type="term" value="F:iron ion binding"/>
    <property type="evidence" value="ECO:0007669"/>
    <property type="project" value="InterPro"/>
</dbReference>
<keyword evidence="5" id="KW-1185">Reference proteome</keyword>
<keyword evidence="3" id="KW-0503">Monooxygenase</keyword>
<comment type="similarity">
    <text evidence="2 3">Belongs to the cytochrome P450 family.</text>
</comment>
<dbReference type="InterPro" id="IPR002397">
    <property type="entry name" value="Cyt_P450_B"/>
</dbReference>
<comment type="cofactor">
    <cofactor evidence="1">
        <name>heme</name>
        <dbReference type="ChEBI" id="CHEBI:30413"/>
    </cofactor>
</comment>
<keyword evidence="3" id="KW-0560">Oxidoreductase</keyword>
<evidence type="ECO:0000256" key="1">
    <source>
        <dbReference type="ARBA" id="ARBA00001971"/>
    </source>
</evidence>
<dbReference type="Proteomes" id="UP000596063">
    <property type="component" value="Chromosome"/>
</dbReference>
<dbReference type="KEGG" id="snan:I6N98_04895"/>
<dbReference type="GO" id="GO:0020037">
    <property type="term" value="F:heme binding"/>
    <property type="evidence" value="ECO:0007669"/>
    <property type="project" value="InterPro"/>
</dbReference>
<evidence type="ECO:0000256" key="3">
    <source>
        <dbReference type="RuleBase" id="RU000461"/>
    </source>
</evidence>
<accession>A0A7T4R2D0</accession>
<dbReference type="EMBL" id="CP066167">
    <property type="protein sequence ID" value="QQD19196.1"/>
    <property type="molecule type" value="Genomic_DNA"/>
</dbReference>
<keyword evidence="3" id="KW-0349">Heme</keyword>
<dbReference type="InterPro" id="IPR017972">
    <property type="entry name" value="Cyt_P450_CS"/>
</dbReference>
<reference evidence="4 5" key="1">
    <citation type="submission" date="2020-12" db="EMBL/GenBank/DDBJ databases">
        <authorList>
            <person name="Shan Y."/>
        </authorList>
    </citation>
    <scope>NUCLEOTIDE SEQUENCE [LARGE SCALE GENOMIC DNA]</scope>
    <source>
        <strain evidence="5">csc3.9</strain>
    </source>
</reference>
<evidence type="ECO:0000313" key="5">
    <source>
        <dbReference type="Proteomes" id="UP000596063"/>
    </source>
</evidence>
<dbReference type="GO" id="GO:0016705">
    <property type="term" value="F:oxidoreductase activity, acting on paired donors, with incorporation or reduction of molecular oxygen"/>
    <property type="evidence" value="ECO:0007669"/>
    <property type="project" value="InterPro"/>
</dbReference>
<dbReference type="SUPFAM" id="SSF48264">
    <property type="entry name" value="Cytochrome P450"/>
    <property type="match status" value="1"/>
</dbReference>
<gene>
    <name evidence="4" type="ORF">I6N98_04895</name>
</gene>
<name>A0A7T4R2D0_9GAMM</name>
<dbReference type="AlphaFoldDB" id="A0A7T4R2D0"/>
<dbReference type="Gene3D" id="1.10.630.10">
    <property type="entry name" value="Cytochrome P450"/>
    <property type="match status" value="1"/>
</dbReference>
<dbReference type="CDD" id="cd11033">
    <property type="entry name" value="CYP142-like"/>
    <property type="match status" value="1"/>
</dbReference>
<dbReference type="InterPro" id="IPR001128">
    <property type="entry name" value="Cyt_P450"/>
</dbReference>
<dbReference type="PANTHER" id="PTHR46696:SF1">
    <property type="entry name" value="CYTOCHROME P450 YJIB-RELATED"/>
    <property type="match status" value="1"/>
</dbReference>
<organism evidence="4 5">
    <name type="scientific">Spongiibacter nanhainus</name>
    <dbReference type="NCBI Taxonomy" id="2794344"/>
    <lineage>
        <taxon>Bacteria</taxon>
        <taxon>Pseudomonadati</taxon>
        <taxon>Pseudomonadota</taxon>
        <taxon>Gammaproteobacteria</taxon>
        <taxon>Cellvibrionales</taxon>
        <taxon>Spongiibacteraceae</taxon>
        <taxon>Spongiibacter</taxon>
    </lineage>
</organism>
<proteinExistence type="inferred from homology"/>
<dbReference type="RefSeq" id="WP_198570681.1">
    <property type="nucleotide sequence ID" value="NZ_CP066167.1"/>
</dbReference>
<keyword evidence="3" id="KW-0408">Iron</keyword>
<sequence>MTTNTQSTHTPLMLAEPDNFLEGFPHEVFSELRANNPVCWSEWSGGSGFWSLTTYEDVGFAGSNPKIFSSASENGGHRIFEEQLSGVASTGINNDTPVGAPFISRDAPLQTEQRVPVMRSVSSTRLKDMSQRIRQRVQRLLDTAMESTHIEWVEQVSAPIPIKTLAELMDMPADMEGKLYEWTNALIGEDDPGFRQSPEYMNQVTTEIAEYFVGLRNQRMDSDRSDVVTMLSKDRSGKEVPVEDFIANIFLVLVGGNETTRNSISGGMVAFAQHPEQWELLKQHPELIPNAVNEIVRWVSPVMHMRRTLMEDYTLHGVTLRKGDKVLLWYPCANRDESVWSDPHRFDISRDIIKHRGFGAGAHICVGSRLAELQIGIFLEELIARCDHFQIDGEVTRIRSNFICGIKSLPLRLTWK</sequence>
<dbReference type="InterPro" id="IPR036396">
    <property type="entry name" value="Cyt_P450_sf"/>
</dbReference>
<protein>
    <submittedName>
        <fullName evidence="4">Cytochrome P450</fullName>
    </submittedName>
</protein>
<dbReference type="GO" id="GO:0004497">
    <property type="term" value="F:monooxygenase activity"/>
    <property type="evidence" value="ECO:0007669"/>
    <property type="project" value="UniProtKB-KW"/>
</dbReference>